<dbReference type="InterPro" id="IPR015881">
    <property type="entry name" value="ARHD_Rieske_2Fe_2S"/>
</dbReference>
<dbReference type="InterPro" id="IPR017941">
    <property type="entry name" value="Rieske_2Fe-2S"/>
</dbReference>
<gene>
    <name evidence="7" type="ORF">GCM10009107_45070</name>
</gene>
<evidence type="ECO:0000256" key="1">
    <source>
        <dbReference type="ARBA" id="ARBA00022714"/>
    </source>
</evidence>
<dbReference type="InterPro" id="IPR050584">
    <property type="entry name" value="Cholesterol_7-desaturase"/>
</dbReference>
<evidence type="ECO:0000256" key="4">
    <source>
        <dbReference type="ARBA" id="ARBA00023004"/>
    </source>
</evidence>
<dbReference type="Gene3D" id="2.102.10.10">
    <property type="entry name" value="Rieske [2Fe-2S] iron-sulphur domain"/>
    <property type="match status" value="1"/>
</dbReference>
<keyword evidence="8" id="KW-1185">Reference proteome</keyword>
<evidence type="ECO:0000313" key="7">
    <source>
        <dbReference type="EMBL" id="GAA0761419.1"/>
    </source>
</evidence>
<keyword evidence="5" id="KW-0411">Iron-sulfur</keyword>
<dbReference type="GO" id="GO:0051213">
    <property type="term" value="F:dioxygenase activity"/>
    <property type="evidence" value="ECO:0007669"/>
    <property type="project" value="UniProtKB-KW"/>
</dbReference>
<dbReference type="PANTHER" id="PTHR21266">
    <property type="entry name" value="IRON-SULFUR DOMAIN CONTAINING PROTEIN"/>
    <property type="match status" value="1"/>
</dbReference>
<dbReference type="InterPro" id="IPR036922">
    <property type="entry name" value="Rieske_2Fe-2S_sf"/>
</dbReference>
<dbReference type="PANTHER" id="PTHR21266:SF59">
    <property type="entry name" value="BLR4922 PROTEIN"/>
    <property type="match status" value="1"/>
</dbReference>
<evidence type="ECO:0000256" key="2">
    <source>
        <dbReference type="ARBA" id="ARBA00022723"/>
    </source>
</evidence>
<dbReference type="RefSeq" id="WP_170200694.1">
    <property type="nucleotide sequence ID" value="NZ_BAAAEW010000027.1"/>
</dbReference>
<dbReference type="SUPFAM" id="SSF50022">
    <property type="entry name" value="ISP domain"/>
    <property type="match status" value="1"/>
</dbReference>
<keyword evidence="1" id="KW-0001">2Fe-2S</keyword>
<organism evidence="7 8">
    <name type="scientific">Ideonella azotifigens</name>
    <dbReference type="NCBI Taxonomy" id="513160"/>
    <lineage>
        <taxon>Bacteria</taxon>
        <taxon>Pseudomonadati</taxon>
        <taxon>Pseudomonadota</taxon>
        <taxon>Betaproteobacteria</taxon>
        <taxon>Burkholderiales</taxon>
        <taxon>Sphaerotilaceae</taxon>
        <taxon>Ideonella</taxon>
    </lineage>
</organism>
<evidence type="ECO:0000259" key="6">
    <source>
        <dbReference type="PROSITE" id="PS51296"/>
    </source>
</evidence>
<dbReference type="EMBL" id="BAAAEW010000027">
    <property type="protein sequence ID" value="GAA0761419.1"/>
    <property type="molecule type" value="Genomic_DNA"/>
</dbReference>
<evidence type="ECO:0000256" key="3">
    <source>
        <dbReference type="ARBA" id="ARBA00023002"/>
    </source>
</evidence>
<feature type="domain" description="Rieske" evidence="6">
    <location>
        <begin position="42"/>
        <end position="145"/>
    </location>
</feature>
<dbReference type="PROSITE" id="PS51296">
    <property type="entry name" value="RIESKE"/>
    <property type="match status" value="1"/>
</dbReference>
<keyword evidence="4" id="KW-0408">Iron</keyword>
<keyword evidence="2" id="KW-0479">Metal-binding</keyword>
<name>A0ABP3VP92_9BURK</name>
<reference evidence="8" key="1">
    <citation type="journal article" date="2019" name="Int. J. Syst. Evol. Microbiol.">
        <title>The Global Catalogue of Microorganisms (GCM) 10K type strain sequencing project: providing services to taxonomists for standard genome sequencing and annotation.</title>
        <authorList>
            <consortium name="The Broad Institute Genomics Platform"/>
            <consortium name="The Broad Institute Genome Sequencing Center for Infectious Disease"/>
            <person name="Wu L."/>
            <person name="Ma J."/>
        </authorList>
    </citation>
    <scope>NUCLEOTIDE SEQUENCE [LARGE SCALE GENOMIC DNA]</scope>
    <source>
        <strain evidence="8">JCM 15503</strain>
    </source>
</reference>
<dbReference type="CDD" id="cd03479">
    <property type="entry name" value="Rieske_RO_Alpha_PhDO_like"/>
    <property type="match status" value="1"/>
</dbReference>
<keyword evidence="3" id="KW-0560">Oxidoreductase</keyword>
<proteinExistence type="predicted"/>
<protein>
    <submittedName>
        <fullName evidence="7">Aromatic ring-hydroxylating dioxygenase subunit alpha</fullName>
    </submittedName>
</protein>
<keyword evidence="7" id="KW-0223">Dioxygenase</keyword>
<evidence type="ECO:0000256" key="5">
    <source>
        <dbReference type="ARBA" id="ARBA00023014"/>
    </source>
</evidence>
<sequence length="425" mass="47505">MTMQANHDTDGRAYGHIAGKPDEDLVRCGPGTKGGELLRRYWQPIAMAEDATSRPKLIKALGEELVLFRSAEGEVGLLYPRCAHRGTSLLYGKVEEKGIRCCYHGWLFSPCGTCLETPCEPSSDTKNRVRQPWYPVVEKFGMVFAYMGPPAEQPEFPTISLELDMQEGEYLVAKENTSGPNGPHPKIAASNDYNWFQLFDNFADPFHVAITHYAINGMQFTESFGIMPEVETKYTDDGVVNRSLRRLPDGRLHQRIAQVIMPNLHCTPGVTDEDMSYSSIGWLVPADDTSYRHYVLYRMGPNNDAIANLELLGFLKDNWGPKHGRPFREWSLEDHQNWQTDYASQKGQGDITLHSEEHLTVPDTAIGMARRMFKKQGLAVASGKSPVGAGAGVKRLIEVKSGNAFLDPQTHKMIKGITPEWDSIG</sequence>
<dbReference type="PROSITE" id="PS00570">
    <property type="entry name" value="RING_HYDROXYL_ALPHA"/>
    <property type="match status" value="1"/>
</dbReference>
<evidence type="ECO:0000313" key="8">
    <source>
        <dbReference type="Proteomes" id="UP001500279"/>
    </source>
</evidence>
<dbReference type="Pfam" id="PF00355">
    <property type="entry name" value="Rieske"/>
    <property type="match status" value="1"/>
</dbReference>
<dbReference type="Proteomes" id="UP001500279">
    <property type="component" value="Unassembled WGS sequence"/>
</dbReference>
<dbReference type="SUPFAM" id="SSF55961">
    <property type="entry name" value="Bet v1-like"/>
    <property type="match status" value="1"/>
</dbReference>
<accession>A0ABP3VP92</accession>
<comment type="caution">
    <text evidence="7">The sequence shown here is derived from an EMBL/GenBank/DDBJ whole genome shotgun (WGS) entry which is preliminary data.</text>
</comment>